<feature type="binding site" evidence="12">
    <location>
        <position position="62"/>
    </location>
    <ligand>
        <name>Mg(2+)</name>
        <dbReference type="ChEBI" id="CHEBI:18420"/>
        <label>1</label>
    </ligand>
</feature>
<evidence type="ECO:0000256" key="9">
    <source>
        <dbReference type="ARBA" id="ARBA00043187"/>
    </source>
</evidence>
<keyword evidence="12" id="KW-0479">Metal-binding</keyword>
<evidence type="ECO:0000313" key="14">
    <source>
        <dbReference type="Proteomes" id="UP000616885"/>
    </source>
</evidence>
<dbReference type="InterPro" id="IPR036705">
    <property type="entry name" value="Ribosyl_crysJ1_sf"/>
</dbReference>
<evidence type="ECO:0000256" key="6">
    <source>
        <dbReference type="ARBA" id="ARBA00042471"/>
    </source>
</evidence>
<comment type="cofactor">
    <cofactor evidence="12">
        <name>Mg(2+)</name>
        <dbReference type="ChEBI" id="CHEBI:18420"/>
    </cofactor>
    <text evidence="12">Binds 2 magnesium ions per subunit.</text>
</comment>
<evidence type="ECO:0000256" key="4">
    <source>
        <dbReference type="ARBA" id="ARBA00041057"/>
    </source>
</evidence>
<dbReference type="PANTHER" id="PTHR16222:SF24">
    <property type="entry name" value="ADP-RIBOSYLHYDROLASE ARH3"/>
    <property type="match status" value="1"/>
</dbReference>
<comment type="catalytic activity">
    <reaction evidence="11">
        <text>alpha-NAD(+) + H2O = ADP-D-ribose + nicotinamide + H(+)</text>
        <dbReference type="Rhea" id="RHEA:68792"/>
        <dbReference type="ChEBI" id="CHEBI:15377"/>
        <dbReference type="ChEBI" id="CHEBI:15378"/>
        <dbReference type="ChEBI" id="CHEBI:17154"/>
        <dbReference type="ChEBI" id="CHEBI:57967"/>
        <dbReference type="ChEBI" id="CHEBI:77017"/>
    </reaction>
</comment>
<evidence type="ECO:0000313" key="13">
    <source>
        <dbReference type="EMBL" id="KAF9746557.1"/>
    </source>
</evidence>
<evidence type="ECO:0000256" key="11">
    <source>
        <dbReference type="ARBA" id="ARBA00049015"/>
    </source>
</evidence>
<feature type="binding site" evidence="12">
    <location>
        <position position="300"/>
    </location>
    <ligand>
        <name>Mg(2+)</name>
        <dbReference type="ChEBI" id="CHEBI:18420"/>
        <label>1</label>
    </ligand>
</feature>
<feature type="binding site" evidence="12">
    <location>
        <position position="298"/>
    </location>
    <ligand>
        <name>Mg(2+)</name>
        <dbReference type="ChEBI" id="CHEBI:18420"/>
        <label>1</label>
    </ligand>
</feature>
<dbReference type="EC" id="3.2.1.143" evidence="2"/>
<dbReference type="InterPro" id="IPR005502">
    <property type="entry name" value="Ribosyl_crysJ1"/>
</dbReference>
<evidence type="ECO:0000256" key="2">
    <source>
        <dbReference type="ARBA" id="ARBA00012255"/>
    </source>
</evidence>
<dbReference type="SUPFAM" id="SSF101478">
    <property type="entry name" value="ADP-ribosylglycohydrolase"/>
    <property type="match status" value="1"/>
</dbReference>
<keyword evidence="12" id="KW-0460">Magnesium</keyword>
<protein>
    <recommendedName>
        <fullName evidence="4">ADP-ribosylhydrolase ARH3</fullName>
        <ecNumber evidence="2">3.2.1.143</ecNumber>
    </recommendedName>
    <alternativeName>
        <fullName evidence="5">ADP-ribose glycohydrolase ARH3</fullName>
    </alternativeName>
    <alternativeName>
        <fullName evidence="6">ADP-ribosylhydrolase 3</fullName>
    </alternativeName>
    <alternativeName>
        <fullName evidence="9">O-acetyl-ADP-ribose deacetylase ARH3</fullName>
    </alternativeName>
    <alternativeName>
        <fullName evidence="10">Poly(ADP-ribose) glycohydrolase ARH3</fullName>
    </alternativeName>
    <alternativeName>
        <fullName evidence="8">[Protein ADP-ribosylarginine] hydrolase-like protein 2</fullName>
    </alternativeName>
    <alternativeName>
        <fullName evidence="7">[Protein ADP-ribosylserine] hydrolase</fullName>
    </alternativeName>
</protein>
<name>A0A8H7MZ42_BIOOC</name>
<evidence type="ECO:0000256" key="3">
    <source>
        <dbReference type="ARBA" id="ARBA00022801"/>
    </source>
</evidence>
<evidence type="ECO:0000256" key="1">
    <source>
        <dbReference type="ARBA" id="ARBA00010702"/>
    </source>
</evidence>
<dbReference type="InterPro" id="IPR050792">
    <property type="entry name" value="ADP-ribosylglycohydrolase"/>
</dbReference>
<organism evidence="13 14">
    <name type="scientific">Bionectria ochroleuca</name>
    <name type="common">Gliocladium roseum</name>
    <dbReference type="NCBI Taxonomy" id="29856"/>
    <lineage>
        <taxon>Eukaryota</taxon>
        <taxon>Fungi</taxon>
        <taxon>Dikarya</taxon>
        <taxon>Ascomycota</taxon>
        <taxon>Pezizomycotina</taxon>
        <taxon>Sordariomycetes</taxon>
        <taxon>Hypocreomycetidae</taxon>
        <taxon>Hypocreales</taxon>
        <taxon>Bionectriaceae</taxon>
        <taxon>Clonostachys</taxon>
    </lineage>
</organism>
<feature type="binding site" evidence="12">
    <location>
        <position position="63"/>
    </location>
    <ligand>
        <name>Mg(2+)</name>
        <dbReference type="ChEBI" id="CHEBI:18420"/>
        <label>1</label>
    </ligand>
</feature>
<dbReference type="EMBL" id="JADCTT010000011">
    <property type="protein sequence ID" value="KAF9746557.1"/>
    <property type="molecule type" value="Genomic_DNA"/>
</dbReference>
<feature type="binding site" evidence="12">
    <location>
        <position position="64"/>
    </location>
    <ligand>
        <name>Mg(2+)</name>
        <dbReference type="ChEBI" id="CHEBI:18420"/>
        <label>1</label>
    </ligand>
</feature>
<dbReference type="Pfam" id="PF03747">
    <property type="entry name" value="ADP_ribosyl_GH"/>
    <property type="match status" value="1"/>
</dbReference>
<dbReference type="Gene3D" id="1.10.4080.10">
    <property type="entry name" value="ADP-ribosylation/Crystallin J1"/>
    <property type="match status" value="1"/>
</dbReference>
<evidence type="ECO:0000256" key="7">
    <source>
        <dbReference type="ARBA" id="ARBA00042722"/>
    </source>
</evidence>
<feature type="binding site" evidence="12">
    <location>
        <position position="301"/>
    </location>
    <ligand>
        <name>Mg(2+)</name>
        <dbReference type="ChEBI" id="CHEBI:18420"/>
        <label>1</label>
    </ligand>
</feature>
<comment type="caution">
    <text evidence="13">The sequence shown here is derived from an EMBL/GenBank/DDBJ whole genome shotgun (WGS) entry which is preliminary data.</text>
</comment>
<evidence type="ECO:0000256" key="10">
    <source>
        <dbReference type="ARBA" id="ARBA00043193"/>
    </source>
</evidence>
<sequence length="348" mass="37449">MSSPVTARESRIIGALLGLHAGDSLGAAVEFKSHDQIRRVYPDGLREIVGGGIFSWAPGHATDDADMTRGVLLAYRDAWHDLHRRRSTTDQHVPPFSRQDITLRAGNYFVAWWKGTHWPGRQPNSRPKDIGYATNVGIQAFRRNPRKPSGAGHGSAGNGSLMRCLPTALFQPDLASVLSNSVSISTITHTDPRCTIACAAYNACAAALVDGADPDYAVRVGEAAAIQLEEAEGPVTTAIRAGRRFDLARAARDGPPAEFLPNLASGYVLETLLVAISAVLDPRSLEDVLVDVVRIGKDTDTNGAVAGGLLGARHGEDAIPSRWKDVLQFGQEFREVALEILRLMESDT</sequence>
<keyword evidence="3" id="KW-0378">Hydrolase</keyword>
<dbReference type="PANTHER" id="PTHR16222">
    <property type="entry name" value="ADP-RIBOSYLGLYCOHYDROLASE"/>
    <property type="match status" value="1"/>
</dbReference>
<dbReference type="Proteomes" id="UP000616885">
    <property type="component" value="Unassembled WGS sequence"/>
</dbReference>
<reference evidence="13" key="1">
    <citation type="submission" date="2020-10" db="EMBL/GenBank/DDBJ databases">
        <title>High-Quality Genome Resource of Clonostachys rosea strain S41 by Oxford Nanopore Long-Read Sequencing.</title>
        <authorList>
            <person name="Wang H."/>
        </authorList>
    </citation>
    <scope>NUCLEOTIDE SEQUENCE</scope>
    <source>
        <strain evidence="13">S41</strain>
    </source>
</reference>
<evidence type="ECO:0000256" key="5">
    <source>
        <dbReference type="ARBA" id="ARBA00042398"/>
    </source>
</evidence>
<comment type="similarity">
    <text evidence="1">Belongs to the ADP-ribosylglycohydrolase family.</text>
</comment>
<accession>A0A8H7MZ42</accession>
<dbReference type="GO" id="GO:0004649">
    <property type="term" value="F:poly(ADP-ribose) glycohydrolase activity"/>
    <property type="evidence" value="ECO:0007669"/>
    <property type="project" value="UniProtKB-EC"/>
</dbReference>
<dbReference type="AlphaFoldDB" id="A0A8H7MZ42"/>
<evidence type="ECO:0000256" key="12">
    <source>
        <dbReference type="PIRSR" id="PIRSR605502-1"/>
    </source>
</evidence>
<gene>
    <name evidence="13" type="ORF">IM811_003462</name>
</gene>
<proteinExistence type="inferred from homology"/>
<dbReference type="GO" id="GO:0046872">
    <property type="term" value="F:metal ion binding"/>
    <property type="evidence" value="ECO:0007669"/>
    <property type="project" value="UniProtKB-KW"/>
</dbReference>
<evidence type="ECO:0000256" key="8">
    <source>
        <dbReference type="ARBA" id="ARBA00042850"/>
    </source>
</evidence>